<dbReference type="Gene3D" id="6.20.240.20">
    <property type="match status" value="1"/>
</dbReference>
<keyword evidence="2 5" id="KW-0067">ATP-binding</keyword>
<dbReference type="Gene3D" id="1.20.120.720">
    <property type="entry name" value="Myosin VI head, motor domain, U50 subdomain"/>
    <property type="match status" value="1"/>
</dbReference>
<dbReference type="GO" id="GO:0005524">
    <property type="term" value="F:ATP binding"/>
    <property type="evidence" value="ECO:0007669"/>
    <property type="project" value="UniProtKB-UniRule"/>
</dbReference>
<dbReference type="OrthoDB" id="8182952at2759"/>
<feature type="region of interest" description="Actin-binding" evidence="5">
    <location>
        <begin position="712"/>
        <end position="734"/>
    </location>
</feature>
<name>A0A9Q0MKZ4_9DIPT</name>
<dbReference type="GO" id="GO:0003779">
    <property type="term" value="F:actin binding"/>
    <property type="evidence" value="ECO:0007669"/>
    <property type="project" value="UniProtKB-KW"/>
</dbReference>
<dbReference type="Gene3D" id="2.30.29.30">
    <property type="entry name" value="Pleckstrin-homology domain (PH domain)/Phosphotyrosine-binding domain (PTB)"/>
    <property type="match status" value="1"/>
</dbReference>
<dbReference type="CDD" id="cd01387">
    <property type="entry name" value="MYSc_Myo15"/>
    <property type="match status" value="1"/>
</dbReference>
<dbReference type="PROSITE" id="PS51456">
    <property type="entry name" value="MYOSIN_MOTOR"/>
    <property type="match status" value="1"/>
</dbReference>
<dbReference type="InterPro" id="IPR036057">
    <property type="entry name" value="MYSc_Myo15"/>
</dbReference>
<dbReference type="InterPro" id="IPR000857">
    <property type="entry name" value="MyTH4_dom"/>
</dbReference>
<evidence type="ECO:0000313" key="9">
    <source>
        <dbReference type="EMBL" id="KAJ6633194.1"/>
    </source>
</evidence>
<evidence type="ECO:0000256" key="1">
    <source>
        <dbReference type="ARBA" id="ARBA00022741"/>
    </source>
</evidence>
<feature type="compositionally biased region" description="Polar residues" evidence="6">
    <location>
        <begin position="1807"/>
        <end position="1821"/>
    </location>
</feature>
<dbReference type="GO" id="GO:0003774">
    <property type="term" value="F:cytoskeletal motor activity"/>
    <property type="evidence" value="ECO:0007669"/>
    <property type="project" value="UniProtKB-UniRule"/>
</dbReference>
<dbReference type="Gene3D" id="1.20.58.530">
    <property type="match status" value="1"/>
</dbReference>
<dbReference type="Pfam" id="PF26570">
    <property type="entry name" value="MYO15"/>
    <property type="match status" value="1"/>
</dbReference>
<keyword evidence="10" id="KW-1185">Reference proteome</keyword>
<feature type="compositionally biased region" description="Pro residues" evidence="6">
    <location>
        <begin position="1742"/>
        <end position="1754"/>
    </location>
</feature>
<dbReference type="Gene3D" id="1.20.5.190">
    <property type="match status" value="1"/>
</dbReference>
<dbReference type="EMBL" id="WJQU01002138">
    <property type="protein sequence ID" value="KAJ6633194.1"/>
    <property type="molecule type" value="Genomic_DNA"/>
</dbReference>
<evidence type="ECO:0000256" key="4">
    <source>
        <dbReference type="ARBA" id="ARBA00023175"/>
    </source>
</evidence>
<sequence>MEWSEGDLVWFDPGLGHPLPGEIQEVHRAAQVIIVQALINGKMRIVRFHLEPWQKGGSEVSTPCESPSLLIVTACVHRRQRSVDVDDIANIDSLTETERRRREKDKSKRRYPQVVKRLSFLCSDVIANNPQTFTLAPGEGSLRPRQDLGSSGVDDMTQLEDLHEASLLWNLRLRYDRGMIYTFAGSILIAVNPYKMFPDSYGLEIAKQYAGKPLGTLPPHLFAIGAAAHASLPSPQVVVISGESGSGKTESTKLVMQYLAAVVPGGGSASTVITEQILEAAPLLEAFGNARTARNDNSSRFGKYLEVFFKQGAIVGAKITQYLLEKSRIVTQAPGERNYHVFYELLGGLSEAERTKYGLLEADKYFYLNQGGSDCAPGRVDWSSLQGAMQVLGVSEIEREGIVRVLASVLHLGNVYFHRRQLRHGQEGVEVGSDAEIKWAAHLLHIPADGLLLSLTTRITEARAERLHTPLGIDQALDARDAFAKVLYSGLFSWLVSRINSIVHKGGTHDAHRISILDIFGFEDLAENSFEQLCINYANENLQLYFNKHVFKLEQAEYARERLEWNPLTWEDNLPVIHLLAKKPVGIFHLLDDESNFPRASDLSFLEKCHYNHALNEIYSRPRIGAQEFGVTHYAGQVWYCVEGFLEKNRDALRPDVLELLASSKLPLIGEMTRQLRAQRDFGKTMPKGSNGRFVTMKPRTPTVAARFSDSLQQLLQSMAKCNPWFIRCIKPNNDKHALRMDMPCVLQQLRYLGMLDTIRIRQKGYPVRLRFQHFVERYRHMIKGPLPRGTPYRELCRTVLDNLPRTGIEGPDFQLGATRVFLREAQHRDLESGRSERLRNAAVIIQRNVRGLLARKKLQRKKQAAVKIQTAWRGHHHRRRYVDLKKGTIQMQALFRGRKQRKLYNKLKAEMKRRRGVEKAQRERQQQKIIKEQERTNVIHLDVPAELAFMFSKMDGWSPLHGDRHLVKVVGTVPGPPTTQDLPNDLDQFAFGKFSSVYCNGIKLAPRRDPISTPFLTRAASRDQDHQDSLAVFKLILRWAGDSTLDSAREKALADYIVHKGLSSRGLRDEILVQQCNQIYRADETQALRIWQLMAHCLSSFQPGPAFTKYLMKFVSDNAPSSIKEVLLKKLLRSGPGTQASPARVFPPTWLEWRASSRYSDIAIGLTLPDDVSQTVAIDSWTTCEEAASLAISSLGIPSQGWSVSLDDSGLITDSCGLDFVLDLIAEKEVCPAFPTVRSDLLRSGRRISRAAMSAEPEPSSPKRPQVPPPEPPAQIKQRQTEREHRSIDREHRSIEREHRKLERDHRTMERELPIPEPMVEKVEYTQRPFEQAQRKTSHDLLSRSSALNERYFEIDKSRSRSMDDLLGGDGGNEIIPHIPEPVEPLANLGLSESRLNDRYHSTERLAPMISKEPAPRYQKSQYAGRRSAGSHSSKYMDRSEYATRSSAMSDTSEAPSLASHVRRVRVPSQASDVDQFLDELFSPVLDGSLDELSDARSLAASIRGGGISNFIEAPAINDRSLNVLENPGSLARSIKGGGSKTDKKPTTSSTLDLEVEAINNPNEVSLDEYITDLFQPIFVNDSLRRLTDKSELAESIKGGGTAHHSGTTNGFVTSPVLMSPKSPISPNQILLMTASSTSESFSAMASGTESPQYQQNMQRAFLQSAMVQNLQIQQQLLAQNQALQTLLSQQDATSPTHTTSGPTPKASPKKQNSKTRISSSPFSEMDRYRKGSADSNGTHNPPPIPPPMPPPIEFKDPSEARPFLDPYGRAKTVRIGKWRWPPPQDGNMNESDENFMHFKMRQNQRKQTPQSQESNSPNGSAAVEWEEFDVEPQTTTVAIKNSIHHQSQRTHSQSEVNSSHQMGKLSRRSFEIGADRPPPGSVGKLKLSSEMRQRLEQVTSGHSVRSSTSTQSDKRAPAKLEDARKMMLQQQLSGSLFGNDRSDQDHPSVRTHIQRMEMGTRPLPPPWPVHVPPAPPGPAPPPPIRPPTGIPPMPPPPAPIGPASQHQQEMPSFVQRQERDTFGAHQNWNGSEMSKDAYDSWGRAEAAKLDMVYESNYKKEMAAERERSRSRSRSRDREHFSESVWDRSEVEGPPSSGSDRERYKEREKRDRIYELRQVEREKESNKVYKPATNKQESFEKEKIFEEKKLYERDQSHEKEKSYHHKSYTQAQERATFKTHMTNRLERERKNSASTFVTQSTDKRDEVDKDEWPTPVIPAPAPVPPSLKSPASACLTYNRVPWKLRVRKEVFRPSEPIGPPAALDLLFVQIASDVFGITSTLRISPQDRRAALNLLGGHGVTADNIKGQVRAIVKRHLIDMARSWPLYFARLFVVSGSPQIPEASILAVSHSGVFLARRDTEHITVIRSVPFAELSGAVTLPRPSALQLNLRNGNRMTLHAPRAQAIQMMVHTYCQEYRQNK</sequence>
<dbReference type="FunFam" id="1.10.10.820:FF:000011">
    <property type="entry name" value="Myosin 10A, isoform C"/>
    <property type="match status" value="1"/>
</dbReference>
<dbReference type="SMART" id="SM00242">
    <property type="entry name" value="MYSc"/>
    <property type="match status" value="1"/>
</dbReference>
<feature type="compositionally biased region" description="Pro residues" evidence="6">
    <location>
        <begin position="1964"/>
        <end position="2002"/>
    </location>
</feature>
<reference evidence="9" key="1">
    <citation type="submission" date="2022-07" db="EMBL/GenBank/DDBJ databases">
        <authorList>
            <person name="Trinca V."/>
            <person name="Uliana J.V.C."/>
            <person name="Torres T.T."/>
            <person name="Ward R.J."/>
            <person name="Monesi N."/>
        </authorList>
    </citation>
    <scope>NUCLEOTIDE SEQUENCE</scope>
    <source>
        <strain evidence="9">HSMRA1968</strain>
        <tissue evidence="9">Whole embryos</tissue>
    </source>
</reference>
<protein>
    <submittedName>
        <fullName evidence="9">Unconventional myosin-XV</fullName>
    </submittedName>
</protein>
<feature type="compositionally biased region" description="Basic and acidic residues" evidence="6">
    <location>
        <begin position="1914"/>
        <end position="1925"/>
    </location>
</feature>
<dbReference type="InterPro" id="IPR001609">
    <property type="entry name" value="Myosin_head_motor_dom-like"/>
</dbReference>
<dbReference type="Proteomes" id="UP001151699">
    <property type="component" value="Unassembled WGS sequence"/>
</dbReference>
<keyword evidence="1 5" id="KW-0547">Nucleotide-binding</keyword>
<comment type="similarity">
    <text evidence="5">Belongs to the TRAFAC class myosin-kinesin ATPase superfamily. Myosin family.</text>
</comment>
<dbReference type="Pfam" id="PF00063">
    <property type="entry name" value="Myosin_head"/>
    <property type="match status" value="1"/>
</dbReference>
<dbReference type="InterPro" id="IPR051567">
    <property type="entry name" value="Unconventional_Myosin_ATPase"/>
</dbReference>
<feature type="region of interest" description="Disordered" evidence="6">
    <location>
        <begin position="2191"/>
        <end position="2225"/>
    </location>
</feature>
<feature type="compositionally biased region" description="Pro residues" evidence="6">
    <location>
        <begin position="1260"/>
        <end position="1274"/>
    </location>
</feature>
<dbReference type="PRINTS" id="PR00193">
    <property type="entry name" value="MYOSINHEAVY"/>
</dbReference>
<dbReference type="PANTHER" id="PTHR22692">
    <property type="entry name" value="MYOSIN VII, XV"/>
    <property type="match status" value="1"/>
</dbReference>
<feature type="compositionally biased region" description="Basic and acidic residues" evidence="6">
    <location>
        <begin position="2058"/>
        <end position="2092"/>
    </location>
</feature>
<feature type="region of interest" description="Disordered" evidence="6">
    <location>
        <begin position="1252"/>
        <end position="1312"/>
    </location>
</feature>
<feature type="compositionally biased region" description="Basic and acidic residues" evidence="6">
    <location>
        <begin position="2202"/>
        <end position="2213"/>
    </location>
</feature>
<feature type="compositionally biased region" description="Pro residues" evidence="6">
    <location>
        <begin position="2216"/>
        <end position="2225"/>
    </location>
</feature>
<feature type="region of interest" description="Disordered" evidence="6">
    <location>
        <begin position="1690"/>
        <end position="1925"/>
    </location>
</feature>
<keyword evidence="4 5" id="KW-0505">Motor protein</keyword>
<feature type="compositionally biased region" description="Basic and acidic residues" evidence="6">
    <location>
        <begin position="2100"/>
        <end position="2128"/>
    </location>
</feature>
<feature type="domain" description="Myosin motor" evidence="8">
    <location>
        <begin position="151"/>
        <end position="836"/>
    </location>
</feature>
<dbReference type="PROSITE" id="PS51016">
    <property type="entry name" value="MYTH4"/>
    <property type="match status" value="1"/>
</dbReference>
<dbReference type="SMART" id="SM00139">
    <property type="entry name" value="MyTH4"/>
    <property type="match status" value="1"/>
</dbReference>
<dbReference type="InterPro" id="IPR027417">
    <property type="entry name" value="P-loop_NTPase"/>
</dbReference>
<dbReference type="Gene3D" id="1.10.10.820">
    <property type="match status" value="1"/>
</dbReference>
<feature type="binding site" evidence="5">
    <location>
        <begin position="242"/>
        <end position="249"/>
    </location>
    <ligand>
        <name>ATP</name>
        <dbReference type="ChEBI" id="CHEBI:30616"/>
    </ligand>
</feature>
<keyword evidence="3 5" id="KW-0518">Myosin</keyword>
<evidence type="ECO:0000256" key="2">
    <source>
        <dbReference type="ARBA" id="ARBA00022840"/>
    </source>
</evidence>
<dbReference type="SUPFAM" id="SSF52540">
    <property type="entry name" value="P-loop containing nucleoside triphosphate hydrolases"/>
    <property type="match status" value="1"/>
</dbReference>
<feature type="domain" description="MyTH4" evidence="7">
    <location>
        <begin position="1007"/>
        <end position="1158"/>
    </location>
</feature>
<feature type="compositionally biased region" description="Basic and acidic residues" evidence="6">
    <location>
        <begin position="1280"/>
        <end position="1312"/>
    </location>
</feature>
<evidence type="ECO:0000256" key="3">
    <source>
        <dbReference type="ARBA" id="ARBA00023123"/>
    </source>
</evidence>
<dbReference type="GO" id="GO:0005737">
    <property type="term" value="C:cytoplasm"/>
    <property type="evidence" value="ECO:0007669"/>
    <property type="project" value="UniProtKB-ARBA"/>
</dbReference>
<feature type="region of interest" description="Disordered" evidence="6">
    <location>
        <begin position="1960"/>
        <end position="2037"/>
    </location>
</feature>
<feature type="compositionally biased region" description="Polar residues" evidence="6">
    <location>
        <begin position="1898"/>
        <end position="1913"/>
    </location>
</feature>
<dbReference type="Gene3D" id="3.40.850.10">
    <property type="entry name" value="Kinesin motor domain"/>
    <property type="match status" value="1"/>
</dbReference>
<evidence type="ECO:0000313" key="10">
    <source>
        <dbReference type="Proteomes" id="UP001151699"/>
    </source>
</evidence>
<comment type="caution">
    <text evidence="9">The sequence shown here is derived from an EMBL/GenBank/DDBJ whole genome shotgun (WGS) entry which is preliminary data.</text>
</comment>
<accession>A0A9Q0MKZ4</accession>
<dbReference type="Pfam" id="PF00784">
    <property type="entry name" value="MyTH4"/>
    <property type="match status" value="1"/>
</dbReference>
<dbReference type="InterPro" id="IPR059004">
    <property type="entry name" value="MYO15"/>
</dbReference>
<dbReference type="Pfam" id="PF00612">
    <property type="entry name" value="IQ"/>
    <property type="match status" value="2"/>
</dbReference>
<evidence type="ECO:0000256" key="5">
    <source>
        <dbReference type="PROSITE-ProRule" id="PRU00782"/>
    </source>
</evidence>
<organism evidence="9 10">
    <name type="scientific">Pseudolycoriella hygida</name>
    <dbReference type="NCBI Taxonomy" id="35572"/>
    <lineage>
        <taxon>Eukaryota</taxon>
        <taxon>Metazoa</taxon>
        <taxon>Ecdysozoa</taxon>
        <taxon>Arthropoda</taxon>
        <taxon>Hexapoda</taxon>
        <taxon>Insecta</taxon>
        <taxon>Pterygota</taxon>
        <taxon>Neoptera</taxon>
        <taxon>Endopterygota</taxon>
        <taxon>Diptera</taxon>
        <taxon>Nematocera</taxon>
        <taxon>Sciaroidea</taxon>
        <taxon>Sciaridae</taxon>
        <taxon>Pseudolycoriella</taxon>
    </lineage>
</organism>
<feature type="compositionally biased region" description="Low complexity" evidence="6">
    <location>
        <begin position="1690"/>
        <end position="1706"/>
    </location>
</feature>
<feature type="region of interest" description="Disordered" evidence="6">
    <location>
        <begin position="1416"/>
        <end position="1462"/>
    </location>
</feature>
<feature type="compositionally biased region" description="Polar residues" evidence="6">
    <location>
        <begin position="1851"/>
        <end position="1863"/>
    </location>
</feature>
<dbReference type="InterPro" id="IPR038185">
    <property type="entry name" value="MyTH4_dom_sf"/>
</dbReference>
<dbReference type="InterPro" id="IPR000048">
    <property type="entry name" value="IQ_motif_EF-hand-BS"/>
</dbReference>
<dbReference type="SMART" id="SM00015">
    <property type="entry name" value="IQ"/>
    <property type="match status" value="3"/>
</dbReference>
<dbReference type="Gene3D" id="1.25.40.530">
    <property type="entry name" value="MyTH4 domain"/>
    <property type="match status" value="1"/>
</dbReference>
<keyword evidence="5" id="KW-0009">Actin-binding</keyword>
<proteinExistence type="inferred from homology"/>
<dbReference type="GO" id="GO:0016459">
    <property type="term" value="C:myosin complex"/>
    <property type="evidence" value="ECO:0007669"/>
    <property type="project" value="UniProtKB-KW"/>
</dbReference>
<evidence type="ECO:0000259" key="7">
    <source>
        <dbReference type="PROSITE" id="PS51016"/>
    </source>
</evidence>
<dbReference type="PANTHER" id="PTHR22692:SF26">
    <property type="entry name" value="SH3 DOMAIN-CONTAINING PROTEIN"/>
    <property type="match status" value="1"/>
</dbReference>
<dbReference type="PROSITE" id="PS50096">
    <property type="entry name" value="IQ"/>
    <property type="match status" value="3"/>
</dbReference>
<dbReference type="InterPro" id="IPR036961">
    <property type="entry name" value="Kinesin_motor_dom_sf"/>
</dbReference>
<dbReference type="InterPro" id="IPR011993">
    <property type="entry name" value="PH-like_dom_sf"/>
</dbReference>
<feature type="compositionally biased region" description="Polar residues" evidence="6">
    <location>
        <begin position="1444"/>
        <end position="1456"/>
    </location>
</feature>
<feature type="region of interest" description="Disordered" evidence="6">
    <location>
        <begin position="2054"/>
        <end position="2141"/>
    </location>
</feature>
<evidence type="ECO:0000259" key="8">
    <source>
        <dbReference type="PROSITE" id="PS51456"/>
    </source>
</evidence>
<evidence type="ECO:0000256" key="6">
    <source>
        <dbReference type="SAM" id="MobiDB-lite"/>
    </source>
</evidence>
<gene>
    <name evidence="9" type="primary">MYO15A_1</name>
    <name evidence="9" type="ORF">Bhyg_15491</name>
</gene>